<dbReference type="AlphaFoldDB" id="A0A2M7Z7Q3"/>
<dbReference type="EMBL" id="PFVJ01000009">
    <property type="protein sequence ID" value="PJA90408.1"/>
    <property type="molecule type" value="Genomic_DNA"/>
</dbReference>
<comment type="caution">
    <text evidence="3">The sequence shown here is derived from an EMBL/GenBank/DDBJ whole genome shotgun (WGS) entry which is preliminary data.</text>
</comment>
<feature type="transmembrane region" description="Helical" evidence="1">
    <location>
        <begin position="59"/>
        <end position="80"/>
    </location>
</feature>
<feature type="transmembrane region" description="Helical" evidence="1">
    <location>
        <begin position="23"/>
        <end position="47"/>
    </location>
</feature>
<dbReference type="PANTHER" id="PTHR37938:SF1">
    <property type="entry name" value="BLL0215 PROTEIN"/>
    <property type="match status" value="1"/>
</dbReference>
<organism evidence="3 4">
    <name type="scientific">Candidatus Magasanikbacteria bacterium CG_4_9_14_3_um_filter_32_9</name>
    <dbReference type="NCBI Taxonomy" id="1974644"/>
    <lineage>
        <taxon>Bacteria</taxon>
        <taxon>Candidatus Magasanikiibacteriota</taxon>
    </lineage>
</organism>
<dbReference type="PANTHER" id="PTHR37938">
    <property type="entry name" value="BLL0215 PROTEIN"/>
    <property type="match status" value="1"/>
</dbReference>
<evidence type="ECO:0000313" key="3">
    <source>
        <dbReference type="EMBL" id="PJA90408.1"/>
    </source>
</evidence>
<evidence type="ECO:0000256" key="1">
    <source>
        <dbReference type="SAM" id="Phobius"/>
    </source>
</evidence>
<dbReference type="InterPro" id="IPR005182">
    <property type="entry name" value="YdbS-like_PH"/>
</dbReference>
<dbReference type="Pfam" id="PF03703">
    <property type="entry name" value="bPH_2"/>
    <property type="match status" value="1"/>
</dbReference>
<accession>A0A2M7Z7Q3</accession>
<feature type="domain" description="YdbS-like PH" evidence="2">
    <location>
        <begin position="91"/>
        <end position="163"/>
    </location>
</feature>
<sequence>MHIAFLIKKKPNEKILFVLKRHVITFLPGLFFFVLLLLIPVAVYFLLLNVSPNIFNGDSIYPGLVLLGSIYYLGVSLFLFSNFIDFYLDIWIITDDRIVDIEQHGLFSRSTSEIELHRIQDVTDSVKGLFQTIFKYGNVIVKTASDTNDIVFRNVPFPGKIRGELIKLARQDRRTHLVSGNNKKEEA</sequence>
<proteinExistence type="predicted"/>
<reference evidence="4" key="1">
    <citation type="submission" date="2017-09" db="EMBL/GenBank/DDBJ databases">
        <title>Depth-based differentiation of microbial function through sediment-hosted aquifers and enrichment of novel symbionts in the deep terrestrial subsurface.</title>
        <authorList>
            <person name="Probst A.J."/>
            <person name="Ladd B."/>
            <person name="Jarett J.K."/>
            <person name="Geller-Mcgrath D.E."/>
            <person name="Sieber C.M.K."/>
            <person name="Emerson J.B."/>
            <person name="Anantharaman K."/>
            <person name="Thomas B.C."/>
            <person name="Malmstrom R."/>
            <person name="Stieglmeier M."/>
            <person name="Klingl A."/>
            <person name="Woyke T."/>
            <person name="Ryan C.M."/>
            <person name="Banfield J.F."/>
        </authorList>
    </citation>
    <scope>NUCLEOTIDE SEQUENCE [LARGE SCALE GENOMIC DNA]</scope>
</reference>
<keyword evidence="1" id="KW-0812">Transmembrane</keyword>
<evidence type="ECO:0000313" key="4">
    <source>
        <dbReference type="Proteomes" id="UP000230843"/>
    </source>
</evidence>
<evidence type="ECO:0000259" key="2">
    <source>
        <dbReference type="Pfam" id="PF03703"/>
    </source>
</evidence>
<keyword evidence="1" id="KW-0472">Membrane</keyword>
<gene>
    <name evidence="3" type="ORF">CO137_00355</name>
</gene>
<dbReference type="Proteomes" id="UP000230843">
    <property type="component" value="Unassembled WGS sequence"/>
</dbReference>
<keyword evidence="1" id="KW-1133">Transmembrane helix</keyword>
<protein>
    <recommendedName>
        <fullName evidence="2">YdbS-like PH domain-containing protein</fullName>
    </recommendedName>
</protein>
<name>A0A2M7Z7Q3_9BACT</name>